<dbReference type="Proteomes" id="UP000033647">
    <property type="component" value="Unassembled WGS sequence"/>
</dbReference>
<organism evidence="2 3">
    <name type="scientific">Zymoseptoria brevis</name>
    <dbReference type="NCBI Taxonomy" id="1047168"/>
    <lineage>
        <taxon>Eukaryota</taxon>
        <taxon>Fungi</taxon>
        <taxon>Dikarya</taxon>
        <taxon>Ascomycota</taxon>
        <taxon>Pezizomycotina</taxon>
        <taxon>Dothideomycetes</taxon>
        <taxon>Dothideomycetidae</taxon>
        <taxon>Mycosphaerellales</taxon>
        <taxon>Mycosphaerellaceae</taxon>
        <taxon>Zymoseptoria</taxon>
    </lineage>
</organism>
<reference evidence="2 3" key="1">
    <citation type="submission" date="2015-03" db="EMBL/GenBank/DDBJ databases">
        <title>RNA-seq based gene annotation and comparative genomics of four Zymoseptoria species reveal species-specific pathogenicity related genes and transposable element activity.</title>
        <authorList>
            <person name="Grandaubert J."/>
            <person name="Bhattacharyya A."/>
            <person name="Stukenbrock E.H."/>
        </authorList>
    </citation>
    <scope>NUCLEOTIDE SEQUENCE [LARGE SCALE GENOMIC DNA]</scope>
    <source>
        <strain evidence="2 3">Zb18110</strain>
    </source>
</reference>
<comment type="caution">
    <text evidence="2">The sequence shown here is derived from an EMBL/GenBank/DDBJ whole genome shotgun (WGS) entry which is preliminary data.</text>
</comment>
<accession>A0A0F4GJ99</accession>
<dbReference type="AlphaFoldDB" id="A0A0F4GJ99"/>
<evidence type="ECO:0000256" key="1">
    <source>
        <dbReference type="SAM" id="MobiDB-lite"/>
    </source>
</evidence>
<gene>
    <name evidence="2" type="ORF">TI39_contig491g00007</name>
</gene>
<sequence>MNATSSRFSVVGDSAQCITGQIAERYPYHGTPGHARHSHANQEASQGTTHLKLKKPIASVALDELKEHPCEEKYHSDDIKLNNNRALSCATNSAKNLRDRFSDKEDVYLLNLD</sequence>
<protein>
    <submittedName>
        <fullName evidence="2">Uncharacterized protein</fullName>
    </submittedName>
</protein>
<keyword evidence="3" id="KW-1185">Reference proteome</keyword>
<dbReference type="EMBL" id="LAFY01000483">
    <property type="protein sequence ID" value="KJX97436.1"/>
    <property type="molecule type" value="Genomic_DNA"/>
</dbReference>
<evidence type="ECO:0000313" key="3">
    <source>
        <dbReference type="Proteomes" id="UP000033647"/>
    </source>
</evidence>
<feature type="region of interest" description="Disordered" evidence="1">
    <location>
        <begin position="28"/>
        <end position="51"/>
    </location>
</feature>
<name>A0A0F4GJ99_9PEZI</name>
<proteinExistence type="predicted"/>
<evidence type="ECO:0000313" key="2">
    <source>
        <dbReference type="EMBL" id="KJX97436.1"/>
    </source>
</evidence>